<gene>
    <name evidence="14" type="ORF">A3K90_02105</name>
</gene>
<keyword evidence="4 10" id="KW-0812">Transmembrane</keyword>
<dbReference type="NCBIfam" id="TIGR03375">
    <property type="entry name" value="type_I_sec_LssB"/>
    <property type="match status" value="1"/>
</dbReference>
<accession>A0A165LX44</accession>
<evidence type="ECO:0000256" key="9">
    <source>
        <dbReference type="ARBA" id="ARBA00023136"/>
    </source>
</evidence>
<evidence type="ECO:0000313" key="14">
    <source>
        <dbReference type="EMBL" id="KZK74536.1"/>
    </source>
</evidence>
<dbReference type="Proteomes" id="UP000076481">
    <property type="component" value="Unassembled WGS sequence"/>
</dbReference>
<proteinExistence type="predicted"/>
<dbReference type="PROSITE" id="PS00211">
    <property type="entry name" value="ABC_TRANSPORTER_1"/>
    <property type="match status" value="1"/>
</dbReference>
<dbReference type="RefSeq" id="WP_303681270.1">
    <property type="nucleotide sequence ID" value="NZ_LVWG01000022.1"/>
</dbReference>
<evidence type="ECO:0000256" key="1">
    <source>
        <dbReference type="ARBA" id="ARBA00004651"/>
    </source>
</evidence>
<keyword evidence="2" id="KW-0813">Transport</keyword>
<dbReference type="AlphaFoldDB" id="A0A165LX44"/>
<dbReference type="GO" id="GO:0015421">
    <property type="term" value="F:ABC-type oligopeptide transporter activity"/>
    <property type="evidence" value="ECO:0007669"/>
    <property type="project" value="TreeGrafter"/>
</dbReference>
<dbReference type="SUPFAM" id="SSF90123">
    <property type="entry name" value="ABC transporter transmembrane region"/>
    <property type="match status" value="1"/>
</dbReference>
<reference evidence="14 15" key="1">
    <citation type="submission" date="2016-03" db="EMBL/GenBank/DDBJ databases">
        <title>Speciation and ecological success in dimly lit waters: horizontal gene transfer in a green sulfur bacteria bloom unveiled by metagenomic assembly.</title>
        <authorList>
            <person name="Llorens-Mares T."/>
            <person name="Liu Z."/>
            <person name="Allen L.Z."/>
            <person name="Rusch D.B."/>
            <person name="Craig M.T."/>
            <person name="Dupont C.L."/>
            <person name="Bryant D.A."/>
            <person name="Casamayor E.O."/>
        </authorList>
    </citation>
    <scope>NUCLEOTIDE SEQUENCE [LARGE SCALE GENOMIC DNA]</scope>
    <source>
        <strain evidence="14">CIII</strain>
    </source>
</reference>
<sequence length="718" mass="78484">MTTYTDEADVEILEPKPVKLASNFEKIILDFARQSGKSLSLDLIRSALPQGKAQAEIEDIQDVARVCGLRIYELPKDVTRLEDEDLPALVQHNVDKFVVITRLAEGGQADVLEPEGSKEGLKLQEQAYSRNIERVYRIGFDSASLFSRWSWLLRPLEESKWAYGQVFIAAVMTNLLAMTTSIFSMVVYNRVLPNNATESLVALTIGVFIALVFDSLIKMLRSWFLDGAGSRADVRIGEKLFEQLVSIDLSAKRDSVGGLSSVMREFETLRDFLTSATLVALIDLPFVIVFLIAIFVIGGPVVLVPAVLVIVVVASGVIAQPFLSKLAQESLEEGKSKQSILVETISGLEVMKTSMATREMRKRWRESLLAQSGSAVKSRLVSQIVVNFSAFAQQIAQVMIIVVGAYEAAVGNMTMGALIAAVILAGRGMAPLGQIAGLLTRLVHAKASFLALDRFMALPLDRPPSTRFLNKEKMLGKLEFRQVNFAYPDQQQNALQDLSFTIQPGERVALLGKIGSGKSTAARLMLGLYGPSSGSVLIDDTDVRQIDPFDIRRHVSFIMQDSWLFSGSVRDNIASGALAVSDEELLRAAQIAGVHDFLGDHPNGYDLMLRERGEGLSGGQKQAISLARGLVGNRSVFIMDEPTSMMDMGSETKFVERLSQVIIGKTLVVITHRSAMLKLVDRVIIFDKGRIIADGPKSILDRKNPAPGAPPTAMAVKG</sequence>
<evidence type="ECO:0000259" key="12">
    <source>
        <dbReference type="PROSITE" id="PS50929"/>
    </source>
</evidence>
<dbReference type="InterPro" id="IPR003593">
    <property type="entry name" value="AAA+_ATPase"/>
</dbReference>
<dbReference type="InterPro" id="IPR036640">
    <property type="entry name" value="ABC1_TM_sf"/>
</dbReference>
<dbReference type="GO" id="GO:0005524">
    <property type="term" value="F:ATP binding"/>
    <property type="evidence" value="ECO:0007669"/>
    <property type="project" value="UniProtKB-KW"/>
</dbReference>
<dbReference type="InterPro" id="IPR017871">
    <property type="entry name" value="ABC_transporter-like_CS"/>
</dbReference>
<evidence type="ECO:0000259" key="13">
    <source>
        <dbReference type="PROSITE" id="PS50990"/>
    </source>
</evidence>
<dbReference type="PROSITE" id="PS50893">
    <property type="entry name" value="ABC_TRANSPORTER_2"/>
    <property type="match status" value="1"/>
</dbReference>
<dbReference type="EMBL" id="LVWG01000022">
    <property type="protein sequence ID" value="KZK74536.1"/>
    <property type="molecule type" value="Genomic_DNA"/>
</dbReference>
<dbReference type="InterPro" id="IPR005074">
    <property type="entry name" value="Peptidase_C39"/>
</dbReference>
<dbReference type="Gene3D" id="1.20.1560.10">
    <property type="entry name" value="ABC transporter type 1, transmembrane domain"/>
    <property type="match status" value="1"/>
</dbReference>
<dbReference type="InterPro" id="IPR017750">
    <property type="entry name" value="ATPase_T1SS"/>
</dbReference>
<evidence type="ECO:0000313" key="15">
    <source>
        <dbReference type="Proteomes" id="UP000076481"/>
    </source>
</evidence>
<dbReference type="GO" id="GO:0006508">
    <property type="term" value="P:proteolysis"/>
    <property type="evidence" value="ECO:0007669"/>
    <property type="project" value="InterPro"/>
</dbReference>
<comment type="caution">
    <text evidence="14">The sequence shown here is derived from an EMBL/GenBank/DDBJ whole genome shotgun (WGS) entry which is preliminary data.</text>
</comment>
<organism evidence="14 15">
    <name type="scientific">Pelodictyon luteolum</name>
    <dbReference type="NCBI Taxonomy" id="1100"/>
    <lineage>
        <taxon>Bacteria</taxon>
        <taxon>Pseudomonadati</taxon>
        <taxon>Chlorobiota</taxon>
        <taxon>Chlorobiia</taxon>
        <taxon>Chlorobiales</taxon>
        <taxon>Chlorobiaceae</taxon>
        <taxon>Chlorobium/Pelodictyon group</taxon>
        <taxon>Pelodictyon</taxon>
    </lineage>
</organism>
<name>A0A165LX44_PELLU</name>
<feature type="domain" description="ABC transmembrane type-1" evidence="12">
    <location>
        <begin position="166"/>
        <end position="444"/>
    </location>
</feature>
<dbReference type="Pfam" id="PF00664">
    <property type="entry name" value="ABC_membrane"/>
    <property type="match status" value="1"/>
</dbReference>
<keyword evidence="5" id="KW-0547">Nucleotide-binding</keyword>
<dbReference type="CDD" id="cd18587">
    <property type="entry name" value="ABC_6TM_LapB_like"/>
    <property type="match status" value="1"/>
</dbReference>
<evidence type="ECO:0000256" key="8">
    <source>
        <dbReference type="ARBA" id="ARBA00022989"/>
    </source>
</evidence>
<dbReference type="InterPro" id="IPR003439">
    <property type="entry name" value="ABC_transporter-like_ATP-bd"/>
</dbReference>
<feature type="transmembrane region" description="Helical" evidence="10">
    <location>
        <begin position="166"/>
        <end position="188"/>
    </location>
</feature>
<dbReference type="Gene3D" id="3.90.70.10">
    <property type="entry name" value="Cysteine proteinases"/>
    <property type="match status" value="1"/>
</dbReference>
<evidence type="ECO:0000256" key="4">
    <source>
        <dbReference type="ARBA" id="ARBA00022692"/>
    </source>
</evidence>
<feature type="domain" description="ABC transporter" evidence="11">
    <location>
        <begin position="478"/>
        <end position="713"/>
    </location>
</feature>
<dbReference type="PANTHER" id="PTHR43394:SF1">
    <property type="entry name" value="ATP-BINDING CASSETTE SUB-FAMILY B MEMBER 10, MITOCHONDRIAL"/>
    <property type="match status" value="1"/>
</dbReference>
<dbReference type="PANTHER" id="PTHR43394">
    <property type="entry name" value="ATP-DEPENDENT PERMEASE MDL1, MITOCHONDRIAL"/>
    <property type="match status" value="1"/>
</dbReference>
<dbReference type="PROSITE" id="PS50990">
    <property type="entry name" value="PEPTIDASE_C39"/>
    <property type="match status" value="1"/>
</dbReference>
<evidence type="ECO:0000256" key="3">
    <source>
        <dbReference type="ARBA" id="ARBA00022475"/>
    </source>
</evidence>
<keyword evidence="3" id="KW-1003">Cell membrane</keyword>
<dbReference type="InterPro" id="IPR027417">
    <property type="entry name" value="P-loop_NTPase"/>
</dbReference>
<dbReference type="CDD" id="cd03245">
    <property type="entry name" value="ABCC_bacteriocin_exporters"/>
    <property type="match status" value="1"/>
</dbReference>
<evidence type="ECO:0000259" key="11">
    <source>
        <dbReference type="PROSITE" id="PS50893"/>
    </source>
</evidence>
<dbReference type="SMART" id="SM00382">
    <property type="entry name" value="AAA"/>
    <property type="match status" value="1"/>
</dbReference>
<protein>
    <submittedName>
        <fullName evidence="14">ATPase</fullName>
    </submittedName>
</protein>
<dbReference type="Pfam" id="PF00005">
    <property type="entry name" value="ABC_tran"/>
    <property type="match status" value="1"/>
</dbReference>
<feature type="domain" description="Peptidase C39" evidence="13">
    <location>
        <begin position="23"/>
        <end position="139"/>
    </location>
</feature>
<keyword evidence="6" id="KW-0378">Hydrolase</keyword>
<dbReference type="FunFam" id="3.40.50.300:FF:000299">
    <property type="entry name" value="ABC transporter ATP-binding protein/permease"/>
    <property type="match status" value="1"/>
</dbReference>
<keyword evidence="9 10" id="KW-0472">Membrane</keyword>
<comment type="subcellular location">
    <subcellularLocation>
        <location evidence="1">Cell membrane</location>
        <topology evidence="1">Multi-pass membrane protein</topology>
    </subcellularLocation>
</comment>
<evidence type="ECO:0000256" key="5">
    <source>
        <dbReference type="ARBA" id="ARBA00022741"/>
    </source>
</evidence>
<feature type="transmembrane region" description="Helical" evidence="10">
    <location>
        <begin position="272"/>
        <end position="297"/>
    </location>
</feature>
<feature type="transmembrane region" description="Helical" evidence="10">
    <location>
        <begin position="303"/>
        <end position="323"/>
    </location>
</feature>
<dbReference type="Gene3D" id="3.40.50.300">
    <property type="entry name" value="P-loop containing nucleotide triphosphate hydrolases"/>
    <property type="match status" value="1"/>
</dbReference>
<dbReference type="InterPro" id="IPR011527">
    <property type="entry name" value="ABC1_TM_dom"/>
</dbReference>
<dbReference type="SUPFAM" id="SSF52540">
    <property type="entry name" value="P-loop containing nucleoside triphosphate hydrolases"/>
    <property type="match status" value="1"/>
</dbReference>
<dbReference type="PROSITE" id="PS50929">
    <property type="entry name" value="ABC_TM1F"/>
    <property type="match status" value="1"/>
</dbReference>
<dbReference type="GO" id="GO:0008233">
    <property type="term" value="F:peptidase activity"/>
    <property type="evidence" value="ECO:0007669"/>
    <property type="project" value="InterPro"/>
</dbReference>
<feature type="transmembrane region" description="Helical" evidence="10">
    <location>
        <begin position="200"/>
        <end position="217"/>
    </location>
</feature>
<evidence type="ECO:0000256" key="10">
    <source>
        <dbReference type="SAM" id="Phobius"/>
    </source>
</evidence>
<evidence type="ECO:0000256" key="2">
    <source>
        <dbReference type="ARBA" id="ARBA00022448"/>
    </source>
</evidence>
<dbReference type="GO" id="GO:0016887">
    <property type="term" value="F:ATP hydrolysis activity"/>
    <property type="evidence" value="ECO:0007669"/>
    <property type="project" value="InterPro"/>
</dbReference>
<evidence type="ECO:0000256" key="7">
    <source>
        <dbReference type="ARBA" id="ARBA00022840"/>
    </source>
</evidence>
<evidence type="ECO:0000256" key="6">
    <source>
        <dbReference type="ARBA" id="ARBA00022801"/>
    </source>
</evidence>
<keyword evidence="7" id="KW-0067">ATP-binding</keyword>
<keyword evidence="8 10" id="KW-1133">Transmembrane helix</keyword>
<dbReference type="GO" id="GO:0005886">
    <property type="term" value="C:plasma membrane"/>
    <property type="evidence" value="ECO:0007669"/>
    <property type="project" value="UniProtKB-SubCell"/>
</dbReference>
<dbReference type="InterPro" id="IPR039421">
    <property type="entry name" value="Type_1_exporter"/>
</dbReference>